<reference evidence="2" key="1">
    <citation type="submission" date="2020-05" db="EMBL/GenBank/DDBJ databases">
        <authorList>
            <person name="Zhu T."/>
            <person name="Keshari N."/>
            <person name="Lu X."/>
        </authorList>
    </citation>
    <scope>NUCLEOTIDE SEQUENCE</scope>
    <source>
        <strain evidence="2">NK1-12</strain>
    </source>
</reference>
<sequence length="250" mass="28411">MQEVTVNTTAELITTIGAINRGKRSLYRGQRRDLPLLPKIARLLTYLPILEAEQAMLEDFKLRSIPCLEQLPENDWEWLAVMQHHGLATRLLDWSVNPLAALWFAVNRPASDQAGVIWLYQPDREDYATVSQQTSPFQVDRILLIKPKIVSARIGAQLGWFTIHPFDPAQAQFLGLNSSPAHLPRLTKITIPPACFAQIRFELDRLGINASTLFPDLEGLCAHIEWSYSRLPDETVEAWQKYFVLPSQLG</sequence>
<dbReference type="AlphaFoldDB" id="A0AA97AQJ6"/>
<dbReference type="InterPro" id="IPR014966">
    <property type="entry name" value="FRG-dom"/>
</dbReference>
<protein>
    <submittedName>
        <fullName evidence="2">FRG domain-containing protein</fullName>
    </submittedName>
</protein>
<evidence type="ECO:0000259" key="1">
    <source>
        <dbReference type="SMART" id="SM00901"/>
    </source>
</evidence>
<dbReference type="Pfam" id="PF08867">
    <property type="entry name" value="FRG"/>
    <property type="match status" value="1"/>
</dbReference>
<evidence type="ECO:0000313" key="2">
    <source>
        <dbReference type="EMBL" id="WNZ23658.1"/>
    </source>
</evidence>
<name>A0AA97AQJ6_9CYAN</name>
<accession>A0AA97AQJ6</accession>
<gene>
    <name evidence="2" type="ORF">HJG54_12870</name>
</gene>
<organism evidence="2">
    <name type="scientific">Leptolyngbya sp. NK1-12</name>
    <dbReference type="NCBI Taxonomy" id="2547451"/>
    <lineage>
        <taxon>Bacteria</taxon>
        <taxon>Bacillati</taxon>
        <taxon>Cyanobacteriota</taxon>
        <taxon>Cyanophyceae</taxon>
        <taxon>Leptolyngbyales</taxon>
        <taxon>Leptolyngbyaceae</taxon>
        <taxon>Leptolyngbya group</taxon>
        <taxon>Leptolyngbya</taxon>
    </lineage>
</organism>
<dbReference type="EMBL" id="CP053586">
    <property type="protein sequence ID" value="WNZ23658.1"/>
    <property type="molecule type" value="Genomic_DNA"/>
</dbReference>
<proteinExistence type="predicted"/>
<dbReference type="SMART" id="SM00901">
    <property type="entry name" value="FRG"/>
    <property type="match status" value="1"/>
</dbReference>
<feature type="domain" description="FRG" evidence="1">
    <location>
        <begin position="21"/>
        <end position="118"/>
    </location>
</feature>
<dbReference type="RefSeq" id="WP_316435375.1">
    <property type="nucleotide sequence ID" value="NZ_CP053586.1"/>
</dbReference>